<keyword evidence="3" id="KW-0326">Glycosidase</keyword>
<dbReference type="RefSeq" id="WP_054664672.1">
    <property type="nucleotide sequence ID" value="NZ_AYZJ01000029.1"/>
</dbReference>
<dbReference type="STRING" id="1423730.FC75_GL001573"/>
<dbReference type="InterPro" id="IPR001360">
    <property type="entry name" value="Glyco_hydro_1"/>
</dbReference>
<dbReference type="GO" id="GO:0008422">
    <property type="term" value="F:beta-glucosidase activity"/>
    <property type="evidence" value="ECO:0007669"/>
    <property type="project" value="TreeGrafter"/>
</dbReference>
<comment type="caution">
    <text evidence="5">The sequence shown here is derived from an EMBL/GenBank/DDBJ whole genome shotgun (WGS) entry which is preliminary data.</text>
</comment>
<reference evidence="5 6" key="1">
    <citation type="journal article" date="2015" name="Genome Announc.">
        <title>Expanding the biotechnology potential of lactobacilli through comparative genomics of 213 strains and associated genera.</title>
        <authorList>
            <person name="Sun Z."/>
            <person name="Harris H.M."/>
            <person name="McCann A."/>
            <person name="Guo C."/>
            <person name="Argimon S."/>
            <person name="Zhang W."/>
            <person name="Yang X."/>
            <person name="Jeffery I.B."/>
            <person name="Cooney J.C."/>
            <person name="Kagawa T.F."/>
            <person name="Liu W."/>
            <person name="Song Y."/>
            <person name="Salvetti E."/>
            <person name="Wrobel A."/>
            <person name="Rasinkangas P."/>
            <person name="Parkhill J."/>
            <person name="Rea M.C."/>
            <person name="O'Sullivan O."/>
            <person name="Ritari J."/>
            <person name="Douillard F.P."/>
            <person name="Paul Ross R."/>
            <person name="Yang R."/>
            <person name="Briner A.E."/>
            <person name="Felis G.E."/>
            <person name="de Vos W.M."/>
            <person name="Barrangou R."/>
            <person name="Klaenhammer T.R."/>
            <person name="Caufield P.W."/>
            <person name="Cui Y."/>
            <person name="Zhang H."/>
            <person name="O'Toole P.W."/>
        </authorList>
    </citation>
    <scope>NUCLEOTIDE SEQUENCE [LARGE SCALE GENOMIC DNA]</scope>
    <source>
        <strain evidence="5 6">DSM 22697</strain>
    </source>
</reference>
<dbReference type="OrthoDB" id="1688691at2"/>
<dbReference type="Pfam" id="PF00232">
    <property type="entry name" value="Glyco_hydro_1"/>
    <property type="match status" value="1"/>
</dbReference>
<sequence length="458" mass="52315">MTTLSKDFLWGNSTSSMQTEGAWNLDGKGPSVYDIKKAGPDSSDWKDAIDEYHRYPEDVDWMAKMNMNCYRFQISWSRVCPEGDGPFNEAGIAFYDRLIDELLAHHIQPMICLYHFDMPLSLAKRYNGFVSREVTDAFVRYGEEMVKRFAGKVKYWITFNEHNCFTYDPGLDSGGNLTAPRDIRTLYAMSHHTLLAHAKITAFIRQNYPDLKIGGMLAYAEVYPSTSDPEDVEATRRIDEFVNNNYLDVFTSGHYSPEVLHFMKGNGLMDLIQPGDLETLAQTTSDFIAFSYYASSAIDHTKIDIDSPVNWWFTQGTVPNPHLEASEWGWQIDPTGFKNVLAKIWTRTGLPVFPIENGLGVREHWDGEHPIDDDYRIQYHRAHIQALKDAVSDYGVKVLGYLGWGLIDIPSSKGDVAKRYGAVYVNRTNHELLDLRRVPKRSFAWFQKAYGSNGEDLD</sequence>
<proteinExistence type="inferred from homology"/>
<dbReference type="InterPro" id="IPR017853">
    <property type="entry name" value="GH"/>
</dbReference>
<evidence type="ECO:0000256" key="2">
    <source>
        <dbReference type="ARBA" id="ARBA00022801"/>
    </source>
</evidence>
<accession>A0A0R2F301</accession>
<dbReference type="Proteomes" id="UP000050865">
    <property type="component" value="Unassembled WGS sequence"/>
</dbReference>
<gene>
    <name evidence="5" type="ORF">FC75_GL001573</name>
</gene>
<evidence type="ECO:0000313" key="6">
    <source>
        <dbReference type="Proteomes" id="UP000050865"/>
    </source>
</evidence>
<dbReference type="PRINTS" id="PR00131">
    <property type="entry name" value="GLHYDRLASE1"/>
</dbReference>
<evidence type="ECO:0000256" key="3">
    <source>
        <dbReference type="ARBA" id="ARBA00023295"/>
    </source>
</evidence>
<dbReference type="Gene3D" id="3.20.20.80">
    <property type="entry name" value="Glycosidases"/>
    <property type="match status" value="1"/>
</dbReference>
<dbReference type="GO" id="GO:0016052">
    <property type="term" value="P:carbohydrate catabolic process"/>
    <property type="evidence" value="ECO:0007669"/>
    <property type="project" value="TreeGrafter"/>
</dbReference>
<name>A0A0R2F301_9LACO</name>
<protein>
    <submittedName>
        <fullName evidence="5">6-phospho-beta-glucosidase</fullName>
    </submittedName>
</protein>
<evidence type="ECO:0000256" key="1">
    <source>
        <dbReference type="ARBA" id="ARBA00010838"/>
    </source>
</evidence>
<dbReference type="PANTHER" id="PTHR10353">
    <property type="entry name" value="GLYCOSYL HYDROLASE"/>
    <property type="match status" value="1"/>
</dbReference>
<comment type="similarity">
    <text evidence="1 4">Belongs to the glycosyl hydrolase 1 family.</text>
</comment>
<dbReference type="AlphaFoldDB" id="A0A0R2F301"/>
<evidence type="ECO:0000313" key="5">
    <source>
        <dbReference type="EMBL" id="KRN22937.1"/>
    </source>
</evidence>
<organism evidence="5 6">
    <name type="scientific">Lacticaseibacillus camelliae DSM 22697 = JCM 13995</name>
    <dbReference type="NCBI Taxonomy" id="1423730"/>
    <lineage>
        <taxon>Bacteria</taxon>
        <taxon>Bacillati</taxon>
        <taxon>Bacillota</taxon>
        <taxon>Bacilli</taxon>
        <taxon>Lactobacillales</taxon>
        <taxon>Lactobacillaceae</taxon>
        <taxon>Lacticaseibacillus</taxon>
    </lineage>
</organism>
<dbReference type="GO" id="GO:0005829">
    <property type="term" value="C:cytosol"/>
    <property type="evidence" value="ECO:0007669"/>
    <property type="project" value="TreeGrafter"/>
</dbReference>
<dbReference type="PATRIC" id="fig|1423730.4.peg.1649"/>
<dbReference type="SUPFAM" id="SSF51445">
    <property type="entry name" value="(Trans)glycosidases"/>
    <property type="match status" value="1"/>
</dbReference>
<keyword evidence="6" id="KW-1185">Reference proteome</keyword>
<dbReference type="PANTHER" id="PTHR10353:SF122">
    <property type="entry name" value="6-PHOSPHO-BETA-GLUCOSIDASE ASCB-RELATED"/>
    <property type="match status" value="1"/>
</dbReference>
<dbReference type="FunFam" id="3.20.20.80:FF:000004">
    <property type="entry name" value="Beta-glucosidase 6-phospho-beta-glucosidase"/>
    <property type="match status" value="1"/>
</dbReference>
<evidence type="ECO:0000256" key="4">
    <source>
        <dbReference type="RuleBase" id="RU003690"/>
    </source>
</evidence>
<keyword evidence="2" id="KW-0378">Hydrolase</keyword>
<dbReference type="EMBL" id="AYZJ01000029">
    <property type="protein sequence ID" value="KRN22937.1"/>
    <property type="molecule type" value="Genomic_DNA"/>
</dbReference>